<feature type="compositionally biased region" description="Basic and acidic residues" evidence="1">
    <location>
        <begin position="112"/>
        <end position="123"/>
    </location>
</feature>
<gene>
    <name evidence="2" type="ORF">Q2T77_37135</name>
</gene>
<keyword evidence="3" id="KW-1185">Reference proteome</keyword>
<dbReference type="RefSeq" id="WP_301816288.1">
    <property type="nucleotide sequence ID" value="NZ_JAUJZH010000051.1"/>
</dbReference>
<comment type="caution">
    <text evidence="2">The sequence shown here is derived from an EMBL/GenBank/DDBJ whole genome shotgun (WGS) entry which is preliminary data.</text>
</comment>
<feature type="region of interest" description="Disordered" evidence="1">
    <location>
        <begin position="102"/>
        <end position="123"/>
    </location>
</feature>
<evidence type="ECO:0008006" key="4">
    <source>
        <dbReference type="Google" id="ProtNLM"/>
    </source>
</evidence>
<dbReference type="Proteomes" id="UP001169027">
    <property type="component" value="Unassembled WGS sequence"/>
</dbReference>
<evidence type="ECO:0000313" key="2">
    <source>
        <dbReference type="EMBL" id="MDO1537868.1"/>
    </source>
</evidence>
<protein>
    <recommendedName>
        <fullName evidence="4">Phasin domain-containing protein</fullName>
    </recommendedName>
</protein>
<organism evidence="2 3">
    <name type="scientific">Variovorax ginsengisoli</name>
    <dbReference type="NCBI Taxonomy" id="363844"/>
    <lineage>
        <taxon>Bacteria</taxon>
        <taxon>Pseudomonadati</taxon>
        <taxon>Pseudomonadota</taxon>
        <taxon>Betaproteobacteria</taxon>
        <taxon>Burkholderiales</taxon>
        <taxon>Comamonadaceae</taxon>
        <taxon>Variovorax</taxon>
    </lineage>
</organism>
<proteinExistence type="predicted"/>
<evidence type="ECO:0000256" key="1">
    <source>
        <dbReference type="SAM" id="MobiDB-lite"/>
    </source>
</evidence>
<sequence>MNDMTQPFTNLASANAALVTNFAQSPAMFEMANANVQKYFELVQQSFGRVVVSDVYPDLIRKLTENYSTFAREYSESLMGWSTEGQSLWAQQAQAASDLLAESGNTTTAMDRMSDTVKHLRAR</sequence>
<dbReference type="EMBL" id="JAUKVY010000051">
    <property type="protein sequence ID" value="MDO1537868.1"/>
    <property type="molecule type" value="Genomic_DNA"/>
</dbReference>
<reference evidence="2" key="1">
    <citation type="submission" date="2023-06" db="EMBL/GenBank/DDBJ databases">
        <authorList>
            <person name="Jiang Y."/>
            <person name="Liu Q."/>
        </authorList>
    </citation>
    <scope>NUCLEOTIDE SEQUENCE</scope>
    <source>
        <strain evidence="2">CGMCC 1.12090</strain>
    </source>
</reference>
<accession>A0ABT8SG11</accession>
<name>A0ABT8SG11_9BURK</name>
<evidence type="ECO:0000313" key="3">
    <source>
        <dbReference type="Proteomes" id="UP001169027"/>
    </source>
</evidence>